<dbReference type="PANTHER" id="PTHR46471">
    <property type="entry name" value="CHITIN DEACETYLASE"/>
    <property type="match status" value="1"/>
</dbReference>
<dbReference type="InterPro" id="IPR036861">
    <property type="entry name" value="Endochitinase-like_sf"/>
</dbReference>
<comment type="cofactor">
    <cofactor evidence="1">
        <name>Co(2+)</name>
        <dbReference type="ChEBI" id="CHEBI:48828"/>
    </cofactor>
</comment>
<evidence type="ECO:0000256" key="9">
    <source>
        <dbReference type="SAM" id="SignalP"/>
    </source>
</evidence>
<feature type="domain" description="NodB homology" evidence="11">
    <location>
        <begin position="105"/>
        <end position="229"/>
    </location>
</feature>
<dbReference type="GO" id="GO:0008061">
    <property type="term" value="F:chitin binding"/>
    <property type="evidence" value="ECO:0007669"/>
    <property type="project" value="UniProtKB-UniRule"/>
</dbReference>
<comment type="caution">
    <text evidence="12">The sequence shown here is derived from an EMBL/GenBank/DDBJ whole genome shotgun (WGS) entry which is preliminary data.</text>
</comment>
<organism evidence="12 13">
    <name type="scientific">Lithohypha guttulata</name>
    <dbReference type="NCBI Taxonomy" id="1690604"/>
    <lineage>
        <taxon>Eukaryota</taxon>
        <taxon>Fungi</taxon>
        <taxon>Dikarya</taxon>
        <taxon>Ascomycota</taxon>
        <taxon>Pezizomycotina</taxon>
        <taxon>Eurotiomycetes</taxon>
        <taxon>Chaetothyriomycetidae</taxon>
        <taxon>Chaetothyriales</taxon>
        <taxon>Trichomeriaceae</taxon>
        <taxon>Lithohypha</taxon>
    </lineage>
</organism>
<gene>
    <name evidence="12" type="ORF">LTR05_000212</name>
</gene>
<keyword evidence="2 8" id="KW-0147">Chitin-binding</keyword>
<dbReference type="InterPro" id="IPR018371">
    <property type="entry name" value="Chitin-binding_1_CS"/>
</dbReference>
<dbReference type="InterPro" id="IPR011330">
    <property type="entry name" value="Glyco_hydro/deAcase_b/a-brl"/>
</dbReference>
<comment type="caution">
    <text evidence="8">Lacks conserved residue(s) required for the propagation of feature annotation.</text>
</comment>
<name>A0AAN7T446_9EURO</name>
<dbReference type="GO" id="GO:0005975">
    <property type="term" value="P:carbohydrate metabolic process"/>
    <property type="evidence" value="ECO:0007669"/>
    <property type="project" value="InterPro"/>
</dbReference>
<dbReference type="InterPro" id="IPR002509">
    <property type="entry name" value="NODB_dom"/>
</dbReference>
<evidence type="ECO:0000256" key="1">
    <source>
        <dbReference type="ARBA" id="ARBA00001941"/>
    </source>
</evidence>
<feature type="disulfide bond" evidence="8">
    <location>
        <begin position="45"/>
        <end position="59"/>
    </location>
</feature>
<dbReference type="SUPFAM" id="SSF88713">
    <property type="entry name" value="Glycoside hydrolase/deacetylase"/>
    <property type="match status" value="1"/>
</dbReference>
<sequence>MHPKVILAVFTALLQLTSAHLPLTSNQNLRCGKEHKNHKCPAQMCCSVAGYCGTTEAYCSVPGNCQEKFGMCDSNKTPKGPSPADFKRIYDNRIPAVIKQCKKPRTLALTFDDGPAARTHEILDVLAEYDARGTFFLGGNFNGRGSIDEGWTPVVKRMIMEGHQIGSHTWSHPNMSAISSHERKVQMQKTERAILNVVGKMPTFMRAPMVACNRGCRKDMNKLGYHVVN</sequence>
<dbReference type="EMBL" id="JAVRRJ010000001">
    <property type="protein sequence ID" value="KAK5090043.1"/>
    <property type="molecule type" value="Genomic_DNA"/>
</dbReference>
<protein>
    <recommendedName>
        <fullName evidence="14">Chitin deacetylase</fullName>
    </recommendedName>
</protein>
<dbReference type="PANTHER" id="PTHR46471:SF4">
    <property type="entry name" value="CHITIN DEACETYLASE"/>
    <property type="match status" value="1"/>
</dbReference>
<evidence type="ECO:0000256" key="8">
    <source>
        <dbReference type="PROSITE-ProRule" id="PRU00261"/>
    </source>
</evidence>
<evidence type="ECO:0008006" key="14">
    <source>
        <dbReference type="Google" id="ProtNLM"/>
    </source>
</evidence>
<feature type="chain" id="PRO_5043008576" description="Chitin deacetylase" evidence="9">
    <location>
        <begin position="20"/>
        <end position="229"/>
    </location>
</feature>
<evidence type="ECO:0000259" key="11">
    <source>
        <dbReference type="PROSITE" id="PS51677"/>
    </source>
</evidence>
<proteinExistence type="predicted"/>
<dbReference type="SMART" id="SM00270">
    <property type="entry name" value="ChtBD1"/>
    <property type="match status" value="1"/>
</dbReference>
<feature type="disulfide bond" evidence="8">
    <location>
        <begin position="31"/>
        <end position="46"/>
    </location>
</feature>
<evidence type="ECO:0000256" key="7">
    <source>
        <dbReference type="ARBA" id="ARBA00023285"/>
    </source>
</evidence>
<keyword evidence="13" id="KW-1185">Reference proteome</keyword>
<evidence type="ECO:0000313" key="13">
    <source>
        <dbReference type="Proteomes" id="UP001309876"/>
    </source>
</evidence>
<dbReference type="SUPFAM" id="SSF57016">
    <property type="entry name" value="Plant lectins/antimicrobial peptides"/>
    <property type="match status" value="1"/>
</dbReference>
<keyword evidence="7" id="KW-0170">Cobalt</keyword>
<dbReference type="Proteomes" id="UP001309876">
    <property type="component" value="Unassembled WGS sequence"/>
</dbReference>
<evidence type="ECO:0000256" key="3">
    <source>
        <dbReference type="ARBA" id="ARBA00022723"/>
    </source>
</evidence>
<reference evidence="12 13" key="1">
    <citation type="submission" date="2023-08" db="EMBL/GenBank/DDBJ databases">
        <title>Black Yeasts Isolated from many extreme environments.</title>
        <authorList>
            <person name="Coleine C."/>
            <person name="Stajich J.E."/>
            <person name="Selbmann L."/>
        </authorList>
    </citation>
    <scope>NUCLEOTIDE SEQUENCE [LARGE SCALE GENOMIC DNA]</scope>
    <source>
        <strain evidence="12 13">CCFEE 5910</strain>
    </source>
</reference>
<dbReference type="Gene3D" id="3.20.20.370">
    <property type="entry name" value="Glycoside hydrolase/deacetylase"/>
    <property type="match status" value="1"/>
</dbReference>
<keyword evidence="4 9" id="KW-0732">Signal</keyword>
<evidence type="ECO:0000256" key="2">
    <source>
        <dbReference type="ARBA" id="ARBA00022669"/>
    </source>
</evidence>
<dbReference type="GO" id="GO:0016810">
    <property type="term" value="F:hydrolase activity, acting on carbon-nitrogen (but not peptide) bonds"/>
    <property type="evidence" value="ECO:0007669"/>
    <property type="project" value="InterPro"/>
</dbReference>
<keyword evidence="6" id="KW-0119">Carbohydrate metabolism</keyword>
<accession>A0AAN7T446</accession>
<dbReference type="GO" id="GO:0046872">
    <property type="term" value="F:metal ion binding"/>
    <property type="evidence" value="ECO:0007669"/>
    <property type="project" value="UniProtKB-KW"/>
</dbReference>
<dbReference type="PROSITE" id="PS51677">
    <property type="entry name" value="NODB"/>
    <property type="match status" value="1"/>
</dbReference>
<evidence type="ECO:0000259" key="10">
    <source>
        <dbReference type="PROSITE" id="PS50941"/>
    </source>
</evidence>
<dbReference type="Pfam" id="PF01522">
    <property type="entry name" value="Polysacc_deac_1"/>
    <property type="match status" value="1"/>
</dbReference>
<dbReference type="InterPro" id="IPR001002">
    <property type="entry name" value="Chitin-bd_1"/>
</dbReference>
<evidence type="ECO:0000256" key="6">
    <source>
        <dbReference type="ARBA" id="ARBA00023277"/>
    </source>
</evidence>
<evidence type="ECO:0000256" key="5">
    <source>
        <dbReference type="ARBA" id="ARBA00022801"/>
    </source>
</evidence>
<evidence type="ECO:0000256" key="4">
    <source>
        <dbReference type="ARBA" id="ARBA00022729"/>
    </source>
</evidence>
<feature type="disulfide bond" evidence="8">
    <location>
        <begin position="40"/>
        <end position="52"/>
    </location>
</feature>
<dbReference type="AlphaFoldDB" id="A0AAN7T446"/>
<dbReference type="PROSITE" id="PS50941">
    <property type="entry name" value="CHIT_BIND_I_2"/>
    <property type="match status" value="1"/>
</dbReference>
<feature type="domain" description="Chitin-binding type-1" evidence="10">
    <location>
        <begin position="28"/>
        <end position="74"/>
    </location>
</feature>
<keyword evidence="8" id="KW-1015">Disulfide bond</keyword>
<evidence type="ECO:0000313" key="12">
    <source>
        <dbReference type="EMBL" id="KAK5090043.1"/>
    </source>
</evidence>
<dbReference type="Gene3D" id="3.30.60.10">
    <property type="entry name" value="Endochitinase-like"/>
    <property type="match status" value="1"/>
</dbReference>
<keyword evidence="3" id="KW-0479">Metal-binding</keyword>
<dbReference type="Pfam" id="PF00187">
    <property type="entry name" value="Chitin_bind_1"/>
    <property type="match status" value="1"/>
</dbReference>
<dbReference type="PROSITE" id="PS00026">
    <property type="entry name" value="CHIT_BIND_I_1"/>
    <property type="match status" value="1"/>
</dbReference>
<keyword evidence="5" id="KW-0378">Hydrolase</keyword>
<feature type="signal peptide" evidence="9">
    <location>
        <begin position="1"/>
        <end position="19"/>
    </location>
</feature>
<dbReference type="CDD" id="cd00035">
    <property type="entry name" value="ChtBD1"/>
    <property type="match status" value="1"/>
</dbReference>